<evidence type="ECO:0000256" key="10">
    <source>
        <dbReference type="ARBA" id="ARBA00023209"/>
    </source>
</evidence>
<keyword evidence="10" id="KW-0594">Phospholipid biosynthesis</keyword>
<evidence type="ECO:0000313" key="14">
    <source>
        <dbReference type="Proteomes" id="UP000198505"/>
    </source>
</evidence>
<dbReference type="Pfam" id="PF19279">
    <property type="entry name" value="YegS_C"/>
    <property type="match status" value="1"/>
</dbReference>
<dbReference type="GO" id="GO:0046872">
    <property type="term" value="F:metal ion binding"/>
    <property type="evidence" value="ECO:0007669"/>
    <property type="project" value="UniProtKB-KW"/>
</dbReference>
<dbReference type="AlphaFoldDB" id="A0A1H9R295"/>
<reference evidence="14" key="1">
    <citation type="submission" date="2016-10" db="EMBL/GenBank/DDBJ databases">
        <authorList>
            <person name="Varghese N."/>
            <person name="Submissions S."/>
        </authorList>
    </citation>
    <scope>NUCLEOTIDE SEQUENCE [LARGE SCALE GENOMIC DNA]</scope>
    <source>
        <strain evidence="14">CGMCC 1.6495</strain>
    </source>
</reference>
<keyword evidence="8" id="KW-0460">Magnesium</keyword>
<keyword evidence="11" id="KW-1208">Phospholipid metabolism</keyword>
<keyword evidence="7" id="KW-0067">ATP-binding</keyword>
<evidence type="ECO:0000256" key="1">
    <source>
        <dbReference type="ARBA" id="ARBA00001946"/>
    </source>
</evidence>
<dbReference type="InterPro" id="IPR050187">
    <property type="entry name" value="Lipid_Phosphate_FormReg"/>
</dbReference>
<evidence type="ECO:0000256" key="3">
    <source>
        <dbReference type="ARBA" id="ARBA00022679"/>
    </source>
</evidence>
<comment type="cofactor">
    <cofactor evidence="1">
        <name>Mg(2+)</name>
        <dbReference type="ChEBI" id="CHEBI:18420"/>
    </cofactor>
</comment>
<keyword evidence="4" id="KW-0479">Metal-binding</keyword>
<dbReference type="PANTHER" id="PTHR12358:SF106">
    <property type="entry name" value="LIPID KINASE YEGS"/>
    <property type="match status" value="1"/>
</dbReference>
<keyword evidence="9" id="KW-0443">Lipid metabolism</keyword>
<dbReference type="Gene3D" id="2.60.200.40">
    <property type="match status" value="1"/>
</dbReference>
<evidence type="ECO:0000256" key="6">
    <source>
        <dbReference type="ARBA" id="ARBA00022777"/>
    </source>
</evidence>
<dbReference type="SUPFAM" id="SSF111331">
    <property type="entry name" value="NAD kinase/diacylglycerol kinase-like"/>
    <property type="match status" value="1"/>
</dbReference>
<proteinExistence type="predicted"/>
<dbReference type="InterPro" id="IPR005218">
    <property type="entry name" value="Diacylglycerol/lipid_kinase"/>
</dbReference>
<evidence type="ECO:0000256" key="8">
    <source>
        <dbReference type="ARBA" id="ARBA00022842"/>
    </source>
</evidence>
<dbReference type="SMART" id="SM00046">
    <property type="entry name" value="DAGKc"/>
    <property type="match status" value="1"/>
</dbReference>
<dbReference type="Gene3D" id="3.40.50.10330">
    <property type="entry name" value="Probable inorganic polyphosphate/atp-NAD kinase, domain 1"/>
    <property type="match status" value="1"/>
</dbReference>
<evidence type="ECO:0000259" key="12">
    <source>
        <dbReference type="PROSITE" id="PS50146"/>
    </source>
</evidence>
<keyword evidence="14" id="KW-1185">Reference proteome</keyword>
<keyword evidence="3" id="KW-0808">Transferase</keyword>
<dbReference type="InterPro" id="IPR001206">
    <property type="entry name" value="Diacylglycerol_kinase_cat_dom"/>
</dbReference>
<dbReference type="NCBIfam" id="TIGR00147">
    <property type="entry name" value="YegS/Rv2252/BmrU family lipid kinase"/>
    <property type="match status" value="1"/>
</dbReference>
<sequence>MITRERRRKGISVTTPKRFLLIVNGKSAGNAALREAVAEQRKAGMPISVRVTWEAGDAKHFAESAVGMGVTHVIACGGDGTVNEVMNGLMCLDKERRPILGIVPLGSANDFATSVGLPLEPSEALSAALTLSDYPIDVVKLCAESDTESVTSYYVNMMTAGFGAEITSSTPKMLKRILGGGAYSLMGAVKAWRHRSYRGTLYWGDQQESTSLLLLAIGNGRQSGGGQVLAPRAKLDDGHLDILVVKDFLTAKALPDLIRELQSFPSQGRFVRYVSARALSVSTLYEDPPWPLTLDGEARHYRRFRADVVPLAIQVVLPDQCPLLSSVVET</sequence>
<dbReference type="STRING" id="416874.SAMN04487958_102175"/>
<evidence type="ECO:0000256" key="11">
    <source>
        <dbReference type="ARBA" id="ARBA00023264"/>
    </source>
</evidence>
<dbReference type="PANTHER" id="PTHR12358">
    <property type="entry name" value="SPHINGOSINE KINASE"/>
    <property type="match status" value="1"/>
</dbReference>
<dbReference type="InterPro" id="IPR017438">
    <property type="entry name" value="ATP-NAD_kinase_N"/>
</dbReference>
<protein>
    <submittedName>
        <fullName evidence="13">Lipid kinase YegS</fullName>
    </submittedName>
</protein>
<dbReference type="Pfam" id="PF00781">
    <property type="entry name" value="DAGK_cat"/>
    <property type="match status" value="1"/>
</dbReference>
<dbReference type="PROSITE" id="PS50146">
    <property type="entry name" value="DAGK"/>
    <property type="match status" value="1"/>
</dbReference>
<dbReference type="InterPro" id="IPR045540">
    <property type="entry name" value="YegS/DAGK_C"/>
</dbReference>
<keyword evidence="2" id="KW-0444">Lipid biosynthesis</keyword>
<evidence type="ECO:0000256" key="7">
    <source>
        <dbReference type="ARBA" id="ARBA00022840"/>
    </source>
</evidence>
<dbReference type="EMBL" id="FOGS01000002">
    <property type="protein sequence ID" value="SER66113.1"/>
    <property type="molecule type" value="Genomic_DNA"/>
</dbReference>
<evidence type="ECO:0000256" key="4">
    <source>
        <dbReference type="ARBA" id="ARBA00022723"/>
    </source>
</evidence>
<dbReference type="InterPro" id="IPR016064">
    <property type="entry name" value="NAD/diacylglycerol_kinase_sf"/>
</dbReference>
<dbReference type="GO" id="GO:0016301">
    <property type="term" value="F:kinase activity"/>
    <property type="evidence" value="ECO:0007669"/>
    <property type="project" value="UniProtKB-KW"/>
</dbReference>
<evidence type="ECO:0000256" key="9">
    <source>
        <dbReference type="ARBA" id="ARBA00023098"/>
    </source>
</evidence>
<organism evidence="13 14">
    <name type="scientific">Vreelandella subterranea</name>
    <dbReference type="NCBI Taxonomy" id="416874"/>
    <lineage>
        <taxon>Bacteria</taxon>
        <taxon>Pseudomonadati</taxon>
        <taxon>Pseudomonadota</taxon>
        <taxon>Gammaproteobacteria</taxon>
        <taxon>Oceanospirillales</taxon>
        <taxon>Halomonadaceae</taxon>
        <taxon>Vreelandella</taxon>
    </lineage>
</organism>
<dbReference type="GO" id="GO:0005886">
    <property type="term" value="C:plasma membrane"/>
    <property type="evidence" value="ECO:0007669"/>
    <property type="project" value="TreeGrafter"/>
</dbReference>
<dbReference type="NCBIfam" id="NF009602">
    <property type="entry name" value="PRK13054.1"/>
    <property type="match status" value="1"/>
</dbReference>
<keyword evidence="5" id="KW-0547">Nucleotide-binding</keyword>
<dbReference type="GO" id="GO:0008654">
    <property type="term" value="P:phospholipid biosynthetic process"/>
    <property type="evidence" value="ECO:0007669"/>
    <property type="project" value="UniProtKB-KW"/>
</dbReference>
<dbReference type="Proteomes" id="UP000198505">
    <property type="component" value="Unassembled WGS sequence"/>
</dbReference>
<evidence type="ECO:0000256" key="2">
    <source>
        <dbReference type="ARBA" id="ARBA00022516"/>
    </source>
</evidence>
<gene>
    <name evidence="13" type="ORF">SAMN04487958_102175</name>
</gene>
<accession>A0A1H9R295</accession>
<feature type="domain" description="DAGKc" evidence="12">
    <location>
        <begin position="14"/>
        <end position="145"/>
    </location>
</feature>
<name>A0A1H9R295_9GAMM</name>
<keyword evidence="6 13" id="KW-0418">Kinase</keyword>
<dbReference type="GO" id="GO:0005524">
    <property type="term" value="F:ATP binding"/>
    <property type="evidence" value="ECO:0007669"/>
    <property type="project" value="UniProtKB-KW"/>
</dbReference>
<evidence type="ECO:0000256" key="5">
    <source>
        <dbReference type="ARBA" id="ARBA00022741"/>
    </source>
</evidence>
<evidence type="ECO:0000313" key="13">
    <source>
        <dbReference type="EMBL" id="SER66113.1"/>
    </source>
</evidence>